<dbReference type="Gene3D" id="1.10.10.10">
    <property type="entry name" value="Winged helix-like DNA-binding domain superfamily/Winged helix DNA-binding domain"/>
    <property type="match status" value="1"/>
</dbReference>
<dbReference type="RefSeq" id="WP_310235268.1">
    <property type="nucleotide sequence ID" value="NZ_JAVDUP010000010.1"/>
</dbReference>
<accession>A0ABU1SXU2</accession>
<dbReference type="PROSITE" id="PS01117">
    <property type="entry name" value="HTH_MARR_1"/>
    <property type="match status" value="1"/>
</dbReference>
<dbReference type="SUPFAM" id="SSF46785">
    <property type="entry name" value="Winged helix' DNA-binding domain"/>
    <property type="match status" value="1"/>
</dbReference>
<dbReference type="EMBL" id="JAVDUP010000010">
    <property type="protein sequence ID" value="MDR6903774.1"/>
    <property type="molecule type" value="Genomic_DNA"/>
</dbReference>
<sequence length="172" mass="19235">MTEQSIDRLEAQRAFVRALRRSSRLAQAALEKTLSKFQLNYGQWTALRIVVAANEISVGDLSREAEMTSGAMTRLVDCLEERGLVQRYRSDTDRRQVKVLSTPAAAKAVHAIVPFLTTAWSSLLSEMSTDEIAELTAHLFQFAETLETRSNQRLPSDVDEFANASVLKRMTG</sequence>
<keyword evidence="3" id="KW-0804">Transcription</keyword>
<keyword evidence="2 5" id="KW-0238">DNA-binding</keyword>
<dbReference type="GO" id="GO:0003677">
    <property type="term" value="F:DNA binding"/>
    <property type="evidence" value="ECO:0007669"/>
    <property type="project" value="UniProtKB-KW"/>
</dbReference>
<name>A0ABU1SXU2_9HYPH</name>
<dbReference type="InterPro" id="IPR000835">
    <property type="entry name" value="HTH_MarR-typ"/>
</dbReference>
<evidence type="ECO:0000313" key="6">
    <source>
        <dbReference type="Proteomes" id="UP001250791"/>
    </source>
</evidence>
<dbReference type="PRINTS" id="PR00598">
    <property type="entry name" value="HTHMARR"/>
</dbReference>
<proteinExistence type="predicted"/>
<dbReference type="PANTHER" id="PTHR42756:SF1">
    <property type="entry name" value="TRANSCRIPTIONAL REPRESSOR OF EMRAB OPERON"/>
    <property type="match status" value="1"/>
</dbReference>
<evidence type="ECO:0000313" key="5">
    <source>
        <dbReference type="EMBL" id="MDR6903774.1"/>
    </source>
</evidence>
<dbReference type="Proteomes" id="UP001250791">
    <property type="component" value="Unassembled WGS sequence"/>
</dbReference>
<dbReference type="Pfam" id="PF01047">
    <property type="entry name" value="MarR"/>
    <property type="match status" value="1"/>
</dbReference>
<evidence type="ECO:0000256" key="2">
    <source>
        <dbReference type="ARBA" id="ARBA00023125"/>
    </source>
</evidence>
<dbReference type="SMART" id="SM00347">
    <property type="entry name" value="HTH_MARR"/>
    <property type="match status" value="1"/>
</dbReference>
<dbReference type="PANTHER" id="PTHR42756">
    <property type="entry name" value="TRANSCRIPTIONAL REGULATOR, MARR"/>
    <property type="match status" value="1"/>
</dbReference>
<comment type="caution">
    <text evidence="5">The sequence shown here is derived from an EMBL/GenBank/DDBJ whole genome shotgun (WGS) entry which is preliminary data.</text>
</comment>
<gene>
    <name evidence="5" type="ORF">J2W52_005407</name>
</gene>
<evidence type="ECO:0000256" key="3">
    <source>
        <dbReference type="ARBA" id="ARBA00023163"/>
    </source>
</evidence>
<dbReference type="PROSITE" id="PS50995">
    <property type="entry name" value="HTH_MARR_2"/>
    <property type="match status" value="1"/>
</dbReference>
<feature type="domain" description="HTH marR-type" evidence="4">
    <location>
        <begin position="12"/>
        <end position="144"/>
    </location>
</feature>
<evidence type="ECO:0000259" key="4">
    <source>
        <dbReference type="PROSITE" id="PS50995"/>
    </source>
</evidence>
<organism evidence="5 6">
    <name type="scientific">Rhizobium miluonense</name>
    <dbReference type="NCBI Taxonomy" id="411945"/>
    <lineage>
        <taxon>Bacteria</taxon>
        <taxon>Pseudomonadati</taxon>
        <taxon>Pseudomonadota</taxon>
        <taxon>Alphaproteobacteria</taxon>
        <taxon>Hyphomicrobiales</taxon>
        <taxon>Rhizobiaceae</taxon>
        <taxon>Rhizobium/Agrobacterium group</taxon>
        <taxon>Rhizobium</taxon>
    </lineage>
</organism>
<dbReference type="InterPro" id="IPR036388">
    <property type="entry name" value="WH-like_DNA-bd_sf"/>
</dbReference>
<dbReference type="InterPro" id="IPR023187">
    <property type="entry name" value="Tscrpt_reg_MarR-type_CS"/>
</dbReference>
<evidence type="ECO:0000256" key="1">
    <source>
        <dbReference type="ARBA" id="ARBA00023015"/>
    </source>
</evidence>
<keyword evidence="6" id="KW-1185">Reference proteome</keyword>
<reference evidence="5 6" key="1">
    <citation type="submission" date="2023-07" db="EMBL/GenBank/DDBJ databases">
        <title>Sorghum-associated microbial communities from plants grown in Nebraska, USA.</title>
        <authorList>
            <person name="Schachtman D."/>
        </authorList>
    </citation>
    <scope>NUCLEOTIDE SEQUENCE [LARGE SCALE GENOMIC DNA]</scope>
    <source>
        <strain evidence="5 6">3199</strain>
    </source>
</reference>
<dbReference type="InterPro" id="IPR036390">
    <property type="entry name" value="WH_DNA-bd_sf"/>
</dbReference>
<protein>
    <submittedName>
        <fullName evidence="5">DNA-binding MarR family transcriptional regulator</fullName>
    </submittedName>
</protein>
<keyword evidence="1" id="KW-0805">Transcription regulation</keyword>